<dbReference type="CDD" id="cd04301">
    <property type="entry name" value="NAT_SF"/>
    <property type="match status" value="1"/>
</dbReference>
<keyword evidence="3" id="KW-1185">Reference proteome</keyword>
<dbReference type="STRING" id="1054147.F4Q7U1"/>
<feature type="domain" description="N-acetyltransferase" evidence="1">
    <location>
        <begin position="49"/>
        <end position="207"/>
    </location>
</feature>
<dbReference type="PROSITE" id="PS51186">
    <property type="entry name" value="GNAT"/>
    <property type="match status" value="1"/>
</dbReference>
<dbReference type="EMBL" id="GL883025">
    <property type="protein sequence ID" value="EGG15841.1"/>
    <property type="molecule type" value="Genomic_DNA"/>
</dbReference>
<dbReference type="Gene3D" id="3.40.630.30">
    <property type="match status" value="1"/>
</dbReference>
<reference evidence="3" key="1">
    <citation type="journal article" date="2011" name="Genome Res.">
        <title>Phylogeny-wide analysis of social amoeba genomes highlights ancient origins for complex intercellular communication.</title>
        <authorList>
            <person name="Heidel A.J."/>
            <person name="Lawal H.M."/>
            <person name="Felder M."/>
            <person name="Schilde C."/>
            <person name="Helps N.R."/>
            <person name="Tunggal B."/>
            <person name="Rivero F."/>
            <person name="John U."/>
            <person name="Schleicher M."/>
            <person name="Eichinger L."/>
            <person name="Platzer M."/>
            <person name="Noegel A.A."/>
            <person name="Schaap P."/>
            <person name="Gloeckner G."/>
        </authorList>
    </citation>
    <scope>NUCLEOTIDE SEQUENCE [LARGE SCALE GENOMIC DNA]</scope>
    <source>
        <strain evidence="3">SH3</strain>
    </source>
</reference>
<dbReference type="GeneID" id="14867871"/>
<accession>F4Q7U1</accession>
<dbReference type="PANTHER" id="PTHR34815">
    <property type="entry name" value="LYSINE ACETYLTRANSFERASE"/>
    <property type="match status" value="1"/>
</dbReference>
<name>F4Q7U1_CACFS</name>
<dbReference type="KEGG" id="dfa:DFA_09510"/>
<dbReference type="Pfam" id="PF22998">
    <property type="entry name" value="GNAT_LYC1-like"/>
    <property type="match status" value="1"/>
</dbReference>
<dbReference type="OMA" id="TCWILVD"/>
<dbReference type="SUPFAM" id="SSF55729">
    <property type="entry name" value="Acyl-CoA N-acyltransferases (Nat)"/>
    <property type="match status" value="1"/>
</dbReference>
<dbReference type="PANTHER" id="PTHR34815:SF2">
    <property type="entry name" value="N-ACETYLTRANSFERASE DOMAIN-CONTAINING PROTEIN"/>
    <property type="match status" value="1"/>
</dbReference>
<dbReference type="RefSeq" id="XP_004352166.1">
    <property type="nucleotide sequence ID" value="XM_004352114.1"/>
</dbReference>
<dbReference type="InterPro" id="IPR016181">
    <property type="entry name" value="Acyl_CoA_acyltransferase"/>
</dbReference>
<evidence type="ECO:0000313" key="3">
    <source>
        <dbReference type="Proteomes" id="UP000007797"/>
    </source>
</evidence>
<dbReference type="Proteomes" id="UP000007797">
    <property type="component" value="Unassembled WGS sequence"/>
</dbReference>
<proteinExistence type="predicted"/>
<dbReference type="AlphaFoldDB" id="F4Q7U1"/>
<dbReference type="Pfam" id="PF13527">
    <property type="entry name" value="Acetyltransf_9"/>
    <property type="match status" value="1"/>
</dbReference>
<dbReference type="InterPro" id="IPR000182">
    <property type="entry name" value="GNAT_dom"/>
</dbReference>
<evidence type="ECO:0000259" key="1">
    <source>
        <dbReference type="PROSITE" id="PS51186"/>
    </source>
</evidence>
<sequence>MFLTFLTKVAKPTTSLNQLVSFSTTFNYRQSSSSSSSSNNRYNFKMEEVKLVKATWEQFKKSTYDNYEAWGSKLTVEQYWNREADSKEFAQNHRPWVLLNKDEEIVASCETYEYDSFYCNLESDQPDIQYATSQGIASVFVEQKYRGKGYAASLMKHLNAQVKNEGSMMTDLYSDIEPKVYEKCGWHIHPANTFIIDSEITMKIDSDITYKPVTIDTIDTVSDWIIKNNDLYIKEKWFETKSEQQQQQQNDTTSSTSSSASPIKYIYGKLMKKNHIMWHIKQVQTYANALDTKPYPETFGCVANQPGNGGYIIWSHDIRDDCLNILSVAADNQVVFYTLLEKALEEARTYKFKHVMFWVNDWSKFRSEWLTNIGIEISVREGSVPMVCSFVKQGDQEKVDTSSSGKWINIEKFGWI</sequence>
<protein>
    <recommendedName>
        <fullName evidence="1">N-acetyltransferase domain-containing protein</fullName>
    </recommendedName>
</protein>
<evidence type="ECO:0000313" key="2">
    <source>
        <dbReference type="EMBL" id="EGG15841.1"/>
    </source>
</evidence>
<dbReference type="OrthoDB" id="2020070at2759"/>
<organism evidence="2 3">
    <name type="scientific">Cavenderia fasciculata</name>
    <name type="common">Slime mold</name>
    <name type="synonym">Dictyostelium fasciculatum</name>
    <dbReference type="NCBI Taxonomy" id="261658"/>
    <lineage>
        <taxon>Eukaryota</taxon>
        <taxon>Amoebozoa</taxon>
        <taxon>Evosea</taxon>
        <taxon>Eumycetozoa</taxon>
        <taxon>Dictyostelia</taxon>
        <taxon>Acytosteliales</taxon>
        <taxon>Cavenderiaceae</taxon>
        <taxon>Cavenderia</taxon>
    </lineage>
</organism>
<dbReference type="GO" id="GO:0016747">
    <property type="term" value="F:acyltransferase activity, transferring groups other than amino-acyl groups"/>
    <property type="evidence" value="ECO:0007669"/>
    <property type="project" value="InterPro"/>
</dbReference>
<dbReference type="InterPro" id="IPR053013">
    <property type="entry name" value="LAT"/>
</dbReference>
<gene>
    <name evidence="2" type="ORF">DFA_09510</name>
</gene>
<dbReference type="InterPro" id="IPR055100">
    <property type="entry name" value="GNAT_LYC1-like"/>
</dbReference>